<evidence type="ECO:0000313" key="15">
    <source>
        <dbReference type="WBParaSite" id="ACRNAN_Path_221.g817.t1"/>
    </source>
</evidence>
<evidence type="ECO:0000259" key="12">
    <source>
        <dbReference type="Pfam" id="PF11838"/>
    </source>
</evidence>
<dbReference type="GO" id="GO:0016020">
    <property type="term" value="C:membrane"/>
    <property type="evidence" value="ECO:0007669"/>
    <property type="project" value="TreeGrafter"/>
</dbReference>
<dbReference type="InterPro" id="IPR045357">
    <property type="entry name" value="Aminopeptidase_N-like_N"/>
</dbReference>
<dbReference type="InterPro" id="IPR042097">
    <property type="entry name" value="Aminopeptidase_N-like_N_sf"/>
</dbReference>
<dbReference type="WBParaSite" id="ACRNAN_Path_221.g817.t1">
    <property type="protein sequence ID" value="ACRNAN_Path_221.g817.t1"/>
    <property type="gene ID" value="ACRNAN_Path_221.g817"/>
</dbReference>
<evidence type="ECO:0000256" key="10">
    <source>
        <dbReference type="SAM" id="SignalP"/>
    </source>
</evidence>
<evidence type="ECO:0000256" key="4">
    <source>
        <dbReference type="ARBA" id="ARBA00022801"/>
    </source>
</evidence>
<dbReference type="GO" id="GO:0005737">
    <property type="term" value="C:cytoplasm"/>
    <property type="evidence" value="ECO:0007669"/>
    <property type="project" value="TreeGrafter"/>
</dbReference>
<dbReference type="GO" id="GO:0070006">
    <property type="term" value="F:metalloaminopeptidase activity"/>
    <property type="evidence" value="ECO:0007669"/>
    <property type="project" value="TreeGrafter"/>
</dbReference>
<evidence type="ECO:0000256" key="1">
    <source>
        <dbReference type="ARBA" id="ARBA00010136"/>
    </source>
</evidence>
<evidence type="ECO:0000256" key="3">
    <source>
        <dbReference type="ARBA" id="ARBA00022723"/>
    </source>
</evidence>
<keyword evidence="2" id="KW-0645">Protease</keyword>
<feature type="domain" description="Peptidase M1 membrane alanine aminopeptidase" evidence="11">
    <location>
        <begin position="1117"/>
        <end position="1327"/>
    </location>
</feature>
<feature type="domain" description="ERAP1-like C-terminal" evidence="12">
    <location>
        <begin position="1419"/>
        <end position="1720"/>
    </location>
</feature>
<organism evidence="14 15">
    <name type="scientific">Acrobeloides nanus</name>
    <dbReference type="NCBI Taxonomy" id="290746"/>
    <lineage>
        <taxon>Eukaryota</taxon>
        <taxon>Metazoa</taxon>
        <taxon>Ecdysozoa</taxon>
        <taxon>Nematoda</taxon>
        <taxon>Chromadorea</taxon>
        <taxon>Rhabditida</taxon>
        <taxon>Tylenchina</taxon>
        <taxon>Cephalobomorpha</taxon>
        <taxon>Cephaloboidea</taxon>
        <taxon>Cephalobidae</taxon>
        <taxon>Acrobeloides</taxon>
    </lineage>
</organism>
<feature type="chain" id="PRO_5037640919" evidence="10">
    <location>
        <begin position="23"/>
        <end position="1765"/>
    </location>
</feature>
<name>A0A914C3T3_9BILA</name>
<dbReference type="GO" id="GO:0008270">
    <property type="term" value="F:zinc ion binding"/>
    <property type="evidence" value="ECO:0007669"/>
    <property type="project" value="InterPro"/>
</dbReference>
<dbReference type="InterPro" id="IPR050344">
    <property type="entry name" value="Peptidase_M1_aminopeptidases"/>
</dbReference>
<dbReference type="Proteomes" id="UP000887540">
    <property type="component" value="Unplaced"/>
</dbReference>
<evidence type="ECO:0000256" key="9">
    <source>
        <dbReference type="PIRSR" id="PIRSR634016-4"/>
    </source>
</evidence>
<keyword evidence="10" id="KW-0732">Signal</keyword>
<comment type="cofactor">
    <cofactor evidence="8">
        <name>Zn(2+)</name>
        <dbReference type="ChEBI" id="CHEBI:29105"/>
    </cofactor>
    <text evidence="8">Binds 1 zinc ion per subunit.</text>
</comment>
<feature type="active site" description="Proton acceptor" evidence="7">
    <location>
        <position position="1191"/>
    </location>
</feature>
<dbReference type="SUPFAM" id="SSF55486">
    <property type="entry name" value="Metalloproteases ('zincins'), catalytic domain"/>
    <property type="match status" value="2"/>
</dbReference>
<keyword evidence="5 8" id="KW-0862">Zinc</keyword>
<feature type="binding site" evidence="8">
    <location>
        <position position="1194"/>
    </location>
    <ligand>
        <name>Zn(2+)</name>
        <dbReference type="ChEBI" id="CHEBI:29105"/>
        <note>catalytic</note>
    </ligand>
</feature>
<feature type="domain" description="Peptidase M1 membrane alanine aminopeptidase" evidence="11">
    <location>
        <begin position="278"/>
        <end position="480"/>
    </location>
</feature>
<dbReference type="Pfam" id="PF01433">
    <property type="entry name" value="Peptidase_M1"/>
    <property type="match status" value="2"/>
</dbReference>
<evidence type="ECO:0000256" key="5">
    <source>
        <dbReference type="ARBA" id="ARBA00022833"/>
    </source>
</evidence>
<dbReference type="SUPFAM" id="SSF63737">
    <property type="entry name" value="Leukotriene A4 hydrolase N-terminal domain"/>
    <property type="match status" value="2"/>
</dbReference>
<dbReference type="GO" id="GO:0043171">
    <property type="term" value="P:peptide catabolic process"/>
    <property type="evidence" value="ECO:0007669"/>
    <property type="project" value="TreeGrafter"/>
</dbReference>
<dbReference type="InterPro" id="IPR034016">
    <property type="entry name" value="M1_APN-typ"/>
</dbReference>
<keyword evidence="4" id="KW-0378">Hydrolase</keyword>
<accession>A0A914C3T3</accession>
<dbReference type="PANTHER" id="PTHR11533:SF293">
    <property type="entry name" value="AMINOPEPTIDASE-2-RELATED"/>
    <property type="match status" value="1"/>
</dbReference>
<feature type="domain" description="Aminopeptidase N-like N-terminal" evidence="13">
    <location>
        <begin position="894"/>
        <end position="1080"/>
    </location>
</feature>
<dbReference type="PANTHER" id="PTHR11533">
    <property type="entry name" value="PROTEASE M1 ZINC METALLOPROTEASE"/>
    <property type="match status" value="1"/>
</dbReference>
<dbReference type="GO" id="GO:0006508">
    <property type="term" value="P:proteolysis"/>
    <property type="evidence" value="ECO:0007669"/>
    <property type="project" value="UniProtKB-KW"/>
</dbReference>
<dbReference type="Gene3D" id="1.10.390.10">
    <property type="entry name" value="Neutral Protease Domain 2"/>
    <property type="match status" value="2"/>
</dbReference>
<dbReference type="InterPro" id="IPR001930">
    <property type="entry name" value="Peptidase_M1"/>
</dbReference>
<evidence type="ECO:0000256" key="8">
    <source>
        <dbReference type="PIRSR" id="PIRSR634016-3"/>
    </source>
</evidence>
<feature type="binding site" evidence="8">
    <location>
        <position position="1190"/>
    </location>
    <ligand>
        <name>Zn(2+)</name>
        <dbReference type="ChEBI" id="CHEBI:29105"/>
        <note>catalytic</note>
    </ligand>
</feature>
<keyword evidence="3 8" id="KW-0479">Metal-binding</keyword>
<proteinExistence type="inferred from homology"/>
<dbReference type="Pfam" id="PF17900">
    <property type="entry name" value="Peptidase_M1_N"/>
    <property type="match status" value="1"/>
</dbReference>
<protein>
    <submittedName>
        <fullName evidence="15">Aminopeptidase N</fullName>
    </submittedName>
</protein>
<sequence>MGIFKNYLVLLVFLVQICDCYGEYPKKRLIKRNTRVEDAISQYDRVTRFGVKNLNEEVITVLKNQDIDNGTLSNKRRENFENLAVKPRLPKNLVAEQYWITVQPYVPAPGVTFPNSKLQYFDAYTKIRFTMLQDAPSVSVDSLNTTFSSLTLNYNNTRQQLISTKYDNTNKRLEITPVIFFKANQTYELEFNYTGWINGYLDHGLFFTYWLNNSWDRPTNGYTKATFQTTPVMSTYQVAFATGDFINKTATAKDGTRIGVWAWRGDGSTDWVNRLSVAINTAVSCYDALSDYLGYKYPLPKLDHVALPYTYYYAMEQWGLIFYDSDAILFHNQEDTSTERMDGIQTRCHQIAHQWFGDLVTNEWWSDIMLHESLANYFQVYSLGLVNNSQSDFADSLYVIQNQERMLQLDINTTPVIINNTDGPVLSDVVTRKGGSLLRTLSFVMGKDDFQQSIQQYLQTYNYSNADHFQFFDQFTAVSNGTQCPNSLTNIKKDAVQTYDQFDIYNSGAPTYARVLYEEAAHKKIRSILQKDNGTISISTKIRLISDEWATIDRDMVDLGLPPQLHRGLQILQAILTSNSSVHENTFRAVQNVIDSLLELSLDRHELDLWLRFIKPILINFYNNLGGWNGNNDDWNTALLRSRFLHYAVRFDIGDARQVALQFWNNRTVNELNPDIRRAVYCAAMWDDNGPVYNNLSAMYLQAESTGYYTAREITSIAQGLACAQNPTIIAQVLQLFGDEADFSERYNLYSAHTYFSYNLIASDVMADFLIAASNSSSNWLTFLDGYFCYDFTSYCNIYYYLQGMTRLWYTDRRLEHFRRVNATVVQNLRNLNLPTVFITEAIYYFDYYYNNVLLPANKRGAITYADMTRWLYDEYVPHGYTPWTAQLNHTFDPVQYNVFIRPYFPSSYNYSIGKNFTYDAEVSLNSHRQIIHNIRIFNVSQNVNTEIPLSSVVRDYDNAILILNLNQTIQAGWSINISIFYSGFIDKGPGRGTFLNWDYLEYSKQQSWIFATTFEGGPSARSLVPSYDEPSKKAIWYVKVQYPADMVALSNSLEESVVHLGNGLAETTFKPTPKMSSYLLAISIGDFAALRGVTNDNKLVRLWTWTGMQNNGVVGLKATIDTINYLTSTLNVSMPLEKIDVLALPQFIGSGGGAMENWGLIIGGYLTTLWNPDYSTTAQLTTSYDVTSHETVHQWFGDLVSPSWWNYIFLNEGFATYWPKHIMDVNYQGQNEYVQYSRFLDQERAFRFDESVSSSVPIIVQPSQLGSNYPLFGIQSYEKASSIIHMIEQTIHRQNFNTALNNYLLAHEQNTAVDTDLFEQFTQVAQADPNIYDWNGNPLNVTKYVQPFFYLATFPIIKVISSNDGITYYYQQDPFVQNGLENNTVYLWNIPLWREPPHRFLPWLTSQNSMNHDFPKGWFVVNPYRRAYARVWYDDNTWNPIQNQIQTNLSVFDPITRASFVADTYTLANRQLVSWGRFLNLIKYAGSVTEIATWEILNHVFDEWLISFKFQTSDYAKLQTLILNLLNSNSQMFFNNNGNWAHDLTAVIFTRLSCYLGSAKCLGLAAPSFHQFIGGCRNSAYGTGRCNTIPPDHRLIQFCFGLRQTPDSTSDVENLVQWYINNAILADYWRNDAVALLNSLACLTNDTQVERYLTYALNNQYPVEFFQSVADFDPSGNRLLNYFTQNLQAIVYSQHFNRIVSALALGWSTDAQLNSLQNFNWQGLTLTSDQSNAWNNTINGVLTTRSWLAQNQPSISAWLNANVS</sequence>
<dbReference type="Pfam" id="PF11838">
    <property type="entry name" value="ERAP1_C"/>
    <property type="match status" value="2"/>
</dbReference>
<evidence type="ECO:0000256" key="7">
    <source>
        <dbReference type="PIRSR" id="PIRSR634016-1"/>
    </source>
</evidence>
<feature type="signal peptide" evidence="10">
    <location>
        <begin position="1"/>
        <end position="22"/>
    </location>
</feature>
<evidence type="ECO:0000259" key="13">
    <source>
        <dbReference type="Pfam" id="PF17900"/>
    </source>
</evidence>
<evidence type="ECO:0000256" key="2">
    <source>
        <dbReference type="ARBA" id="ARBA00022670"/>
    </source>
</evidence>
<dbReference type="Gene3D" id="2.60.40.1730">
    <property type="entry name" value="tricorn interacting facor f3 domain"/>
    <property type="match status" value="2"/>
</dbReference>
<dbReference type="InterPro" id="IPR014782">
    <property type="entry name" value="Peptidase_M1_dom"/>
</dbReference>
<dbReference type="CDD" id="cd09601">
    <property type="entry name" value="M1_APN-Q_like"/>
    <property type="match status" value="1"/>
</dbReference>
<dbReference type="GO" id="GO:0042277">
    <property type="term" value="F:peptide binding"/>
    <property type="evidence" value="ECO:0007669"/>
    <property type="project" value="TreeGrafter"/>
</dbReference>
<feature type="site" description="Transition state stabilizer" evidence="9">
    <location>
        <position position="1278"/>
    </location>
</feature>
<dbReference type="GO" id="GO:0005615">
    <property type="term" value="C:extracellular space"/>
    <property type="evidence" value="ECO:0007669"/>
    <property type="project" value="TreeGrafter"/>
</dbReference>
<evidence type="ECO:0000313" key="14">
    <source>
        <dbReference type="Proteomes" id="UP000887540"/>
    </source>
</evidence>
<evidence type="ECO:0000259" key="11">
    <source>
        <dbReference type="Pfam" id="PF01433"/>
    </source>
</evidence>
<dbReference type="InterPro" id="IPR027268">
    <property type="entry name" value="Peptidase_M4/M1_CTD_sf"/>
</dbReference>
<comment type="similarity">
    <text evidence="1">Belongs to the peptidase M1 family.</text>
</comment>
<evidence type="ECO:0000256" key="6">
    <source>
        <dbReference type="ARBA" id="ARBA00023049"/>
    </source>
</evidence>
<feature type="binding site" evidence="8">
    <location>
        <position position="1213"/>
    </location>
    <ligand>
        <name>Zn(2+)</name>
        <dbReference type="ChEBI" id="CHEBI:29105"/>
        <note>catalytic</note>
    </ligand>
</feature>
<dbReference type="PRINTS" id="PR00756">
    <property type="entry name" value="ALADIPTASE"/>
</dbReference>
<reference evidence="15" key="1">
    <citation type="submission" date="2022-11" db="UniProtKB">
        <authorList>
            <consortium name="WormBaseParasite"/>
        </authorList>
    </citation>
    <scope>IDENTIFICATION</scope>
</reference>
<keyword evidence="14" id="KW-1185">Reference proteome</keyword>
<dbReference type="InterPro" id="IPR024571">
    <property type="entry name" value="ERAP1-like_C_dom"/>
</dbReference>
<dbReference type="Gene3D" id="1.25.50.20">
    <property type="match status" value="2"/>
</dbReference>
<keyword evidence="6" id="KW-0482">Metalloprotease</keyword>
<feature type="domain" description="ERAP1-like C-terminal" evidence="12">
    <location>
        <begin position="505"/>
        <end position="770"/>
    </location>
</feature>